<feature type="domain" description="Carrier" evidence="1">
    <location>
        <begin position="1"/>
        <end position="78"/>
    </location>
</feature>
<dbReference type="EMBL" id="JAATEJ010000008">
    <property type="protein sequence ID" value="NJP44355.1"/>
    <property type="molecule type" value="Genomic_DNA"/>
</dbReference>
<reference evidence="2 3" key="1">
    <citation type="submission" date="2020-03" db="EMBL/GenBank/DDBJ databases">
        <title>WGS of actinomycetes isolated from Thailand.</title>
        <authorList>
            <person name="Thawai C."/>
        </authorList>
    </citation>
    <scope>NUCLEOTIDE SEQUENCE [LARGE SCALE GENOMIC DNA]</scope>
    <source>
        <strain evidence="2 3">PRB2-1</strain>
    </source>
</reference>
<sequence length="82" mass="9227">MWDEEFERILRDRLPFLPPDEPLEADLDLTANGLDSMGIVDLMVTLEREYDVRFGGDLLSLETFSTPAVLWKTVTALTSPAA</sequence>
<protein>
    <submittedName>
        <fullName evidence="2">Acyl carrier protein</fullName>
    </submittedName>
</protein>
<dbReference type="SUPFAM" id="SSF47336">
    <property type="entry name" value="ACP-like"/>
    <property type="match status" value="1"/>
</dbReference>
<dbReference type="Pfam" id="PF00550">
    <property type="entry name" value="PP-binding"/>
    <property type="match status" value="1"/>
</dbReference>
<evidence type="ECO:0000313" key="2">
    <source>
        <dbReference type="EMBL" id="NJP44355.1"/>
    </source>
</evidence>
<name>A0ABX0ZMV5_9ACTN</name>
<comment type="caution">
    <text evidence="2">The sequence shown here is derived from an EMBL/GenBank/DDBJ whole genome shotgun (WGS) entry which is preliminary data.</text>
</comment>
<dbReference type="InterPro" id="IPR009081">
    <property type="entry name" value="PP-bd_ACP"/>
</dbReference>
<dbReference type="RefSeq" id="WP_167983219.1">
    <property type="nucleotide sequence ID" value="NZ_JAATEJ010000008.1"/>
</dbReference>
<organism evidence="2 3">
    <name type="scientific">Actinacidiphila epipremni</name>
    <dbReference type="NCBI Taxonomy" id="2053013"/>
    <lineage>
        <taxon>Bacteria</taxon>
        <taxon>Bacillati</taxon>
        <taxon>Actinomycetota</taxon>
        <taxon>Actinomycetes</taxon>
        <taxon>Kitasatosporales</taxon>
        <taxon>Streptomycetaceae</taxon>
        <taxon>Actinacidiphila</taxon>
    </lineage>
</organism>
<proteinExistence type="predicted"/>
<evidence type="ECO:0000259" key="1">
    <source>
        <dbReference type="PROSITE" id="PS50075"/>
    </source>
</evidence>
<gene>
    <name evidence="2" type="ORF">HCN08_13230</name>
</gene>
<evidence type="ECO:0000313" key="3">
    <source>
        <dbReference type="Proteomes" id="UP000734511"/>
    </source>
</evidence>
<dbReference type="InterPro" id="IPR036736">
    <property type="entry name" value="ACP-like_sf"/>
</dbReference>
<keyword evidence="3" id="KW-1185">Reference proteome</keyword>
<dbReference type="PROSITE" id="PS50075">
    <property type="entry name" value="CARRIER"/>
    <property type="match status" value="1"/>
</dbReference>
<accession>A0ABX0ZMV5</accession>
<dbReference type="Gene3D" id="1.10.1200.10">
    <property type="entry name" value="ACP-like"/>
    <property type="match status" value="1"/>
</dbReference>
<dbReference type="Proteomes" id="UP000734511">
    <property type="component" value="Unassembled WGS sequence"/>
</dbReference>